<dbReference type="PANTHER" id="PTHR32243">
    <property type="entry name" value="MALTOSE TRANSPORT SYSTEM PERMEASE-RELATED"/>
    <property type="match status" value="1"/>
</dbReference>
<keyword evidence="2 7" id="KW-0813">Transport</keyword>
<accession>A0ABQ7FFD7</accession>
<dbReference type="CDD" id="cd06261">
    <property type="entry name" value="TM_PBP2"/>
    <property type="match status" value="1"/>
</dbReference>
<evidence type="ECO:0000259" key="8">
    <source>
        <dbReference type="PROSITE" id="PS50928"/>
    </source>
</evidence>
<dbReference type="PROSITE" id="PS50928">
    <property type="entry name" value="ABC_TM1"/>
    <property type="match status" value="1"/>
</dbReference>
<feature type="domain" description="ABC transmembrane type-1" evidence="8">
    <location>
        <begin position="81"/>
        <end position="272"/>
    </location>
</feature>
<keyword evidence="4 7" id="KW-0812">Transmembrane</keyword>
<dbReference type="Proteomes" id="UP000621266">
    <property type="component" value="Unassembled WGS sequence"/>
</dbReference>
<name>A0ABQ7FFD7_9ACTN</name>
<proteinExistence type="inferred from homology"/>
<feature type="transmembrane region" description="Helical" evidence="7">
    <location>
        <begin position="150"/>
        <end position="168"/>
    </location>
</feature>
<dbReference type="InterPro" id="IPR035906">
    <property type="entry name" value="MetI-like_sf"/>
</dbReference>
<feature type="transmembrane region" description="Helical" evidence="7">
    <location>
        <begin position="119"/>
        <end position="138"/>
    </location>
</feature>
<evidence type="ECO:0000256" key="1">
    <source>
        <dbReference type="ARBA" id="ARBA00004651"/>
    </source>
</evidence>
<sequence>MNASPGTSRAVRRRRHPWFNLVNLGALILVVVTALPLYWMAAASFKSQEEIGANPPTLFPTNPTLDNYGDAFGTNSLGHYLLNSTVVALSSTAVVLGLALFAGYALARLPVRGSGTIMVGLLMISVFPAIAVVTPLYLVERSLGLLNSHLGLIIPYVAFHLPFAVWIMRNSLVGLPRGLEEAAEIDGASITRTLLSVVLPLARPGLFTAGVFTFTATWTEFLMAITLNSEDSARTVPVGIALFGSEYSIPYGAIFAGAMSATVPIAILVLVFRRSIISGLTSGAVKG</sequence>
<evidence type="ECO:0000256" key="4">
    <source>
        <dbReference type="ARBA" id="ARBA00022692"/>
    </source>
</evidence>
<feature type="transmembrane region" description="Helical" evidence="7">
    <location>
        <begin position="86"/>
        <end position="107"/>
    </location>
</feature>
<protein>
    <submittedName>
        <fullName evidence="9">Carbohydrate ABC transporter permease</fullName>
    </submittedName>
</protein>
<keyword evidence="6 7" id="KW-0472">Membrane</keyword>
<comment type="caution">
    <text evidence="9">The sequence shown here is derived from an EMBL/GenBank/DDBJ whole genome shotgun (WGS) entry which is preliminary data.</text>
</comment>
<dbReference type="Gene3D" id="1.10.3720.10">
    <property type="entry name" value="MetI-like"/>
    <property type="match status" value="1"/>
</dbReference>
<dbReference type="InterPro" id="IPR000515">
    <property type="entry name" value="MetI-like"/>
</dbReference>
<feature type="transmembrane region" description="Helical" evidence="7">
    <location>
        <begin position="21"/>
        <end position="41"/>
    </location>
</feature>
<dbReference type="InterPro" id="IPR050901">
    <property type="entry name" value="BP-dep_ABC_trans_perm"/>
</dbReference>
<comment type="subcellular location">
    <subcellularLocation>
        <location evidence="1 7">Cell membrane</location>
        <topology evidence="1 7">Multi-pass membrane protein</topology>
    </subcellularLocation>
</comment>
<evidence type="ECO:0000256" key="3">
    <source>
        <dbReference type="ARBA" id="ARBA00022475"/>
    </source>
</evidence>
<reference evidence="9 10" key="1">
    <citation type="submission" date="2019-10" db="EMBL/GenBank/DDBJ databases">
        <title>Streptomyces tenebrisbrunneis sp.nov., an endogenous actinomycete isolated from of Lycium ruthenicum.</title>
        <authorList>
            <person name="Ma L."/>
        </authorList>
    </citation>
    <scope>NUCLEOTIDE SEQUENCE [LARGE SCALE GENOMIC DNA]</scope>
    <source>
        <strain evidence="9 10">TRM 66187</strain>
    </source>
</reference>
<keyword evidence="10" id="KW-1185">Reference proteome</keyword>
<evidence type="ECO:0000313" key="9">
    <source>
        <dbReference type="EMBL" id="KAF4407761.1"/>
    </source>
</evidence>
<keyword evidence="5 7" id="KW-1133">Transmembrane helix</keyword>
<evidence type="ECO:0000256" key="7">
    <source>
        <dbReference type="RuleBase" id="RU363032"/>
    </source>
</evidence>
<feature type="transmembrane region" description="Helical" evidence="7">
    <location>
        <begin position="247"/>
        <end position="272"/>
    </location>
</feature>
<evidence type="ECO:0000256" key="2">
    <source>
        <dbReference type="ARBA" id="ARBA00022448"/>
    </source>
</evidence>
<gene>
    <name evidence="9" type="ORF">GCU69_18040</name>
</gene>
<dbReference type="Pfam" id="PF00528">
    <property type="entry name" value="BPD_transp_1"/>
    <property type="match status" value="1"/>
</dbReference>
<evidence type="ECO:0000256" key="5">
    <source>
        <dbReference type="ARBA" id="ARBA00022989"/>
    </source>
</evidence>
<comment type="similarity">
    <text evidence="7">Belongs to the binding-protein-dependent transport system permease family.</text>
</comment>
<organism evidence="9 10">
    <name type="scientific">Streptomyces lycii</name>
    <dbReference type="NCBI Taxonomy" id="2654337"/>
    <lineage>
        <taxon>Bacteria</taxon>
        <taxon>Bacillati</taxon>
        <taxon>Actinomycetota</taxon>
        <taxon>Actinomycetes</taxon>
        <taxon>Kitasatosporales</taxon>
        <taxon>Streptomycetaceae</taxon>
        <taxon>Streptomyces</taxon>
    </lineage>
</organism>
<evidence type="ECO:0000313" key="10">
    <source>
        <dbReference type="Proteomes" id="UP000621266"/>
    </source>
</evidence>
<dbReference type="PANTHER" id="PTHR32243:SF18">
    <property type="entry name" value="INNER MEMBRANE ABC TRANSPORTER PERMEASE PROTEIN YCJP"/>
    <property type="match status" value="1"/>
</dbReference>
<dbReference type="EMBL" id="WHPN01000301">
    <property type="protein sequence ID" value="KAF4407761.1"/>
    <property type="molecule type" value="Genomic_DNA"/>
</dbReference>
<evidence type="ECO:0000256" key="6">
    <source>
        <dbReference type="ARBA" id="ARBA00023136"/>
    </source>
</evidence>
<keyword evidence="3" id="KW-1003">Cell membrane</keyword>
<dbReference type="SUPFAM" id="SSF161098">
    <property type="entry name" value="MetI-like"/>
    <property type="match status" value="1"/>
</dbReference>